<keyword evidence="1" id="KW-0812">Transmembrane</keyword>
<dbReference type="EMBL" id="CAMPGE010012708">
    <property type="protein sequence ID" value="CAI2371470.1"/>
    <property type="molecule type" value="Genomic_DNA"/>
</dbReference>
<dbReference type="AlphaFoldDB" id="A0AAD1XEA8"/>
<keyword evidence="1" id="KW-0472">Membrane</keyword>
<sequence length="378" mass="43102">MYFTSVEPHPKRREISLYPSVQHYKQPMLQPVFQDQEATPVVKTQESLTENQLKSIQKSLAQKKEAVDHEVKKTAGLFERVNKFYHIFVKVKALMLMVFSIYHFLGGSDEPQLLPIILSFSMSLILFKKSMASKKAIKSNHHLTVKKIFKKAITLGIIFSVVYLLWSVAIFKSFKTPEKSTDLKAQAIKASLTESADNIQISIPNLSHARIGAPAAHFGNKFDRKQFENTVLTKEVNKDLTKQRLKEKLVFSPSISRETTLYIFFAAMTILIGLKFSMYFSHFNQYKNALEKQDKINNLILHFQNTEISGRAKIAPEPVEIVEEAPVGSDYPIIEEEPVRLASVTDCSIDSNRIIDITEDPCYPVISELPLQNKYAQE</sequence>
<name>A0AAD1XEA8_EUPCR</name>
<evidence type="ECO:0000313" key="2">
    <source>
        <dbReference type="EMBL" id="CAI2371470.1"/>
    </source>
</evidence>
<feature type="transmembrane region" description="Helical" evidence="1">
    <location>
        <begin position="261"/>
        <end position="280"/>
    </location>
</feature>
<dbReference type="Proteomes" id="UP001295684">
    <property type="component" value="Unassembled WGS sequence"/>
</dbReference>
<comment type="caution">
    <text evidence="2">The sequence shown here is derived from an EMBL/GenBank/DDBJ whole genome shotgun (WGS) entry which is preliminary data.</text>
</comment>
<organism evidence="2 3">
    <name type="scientific">Euplotes crassus</name>
    <dbReference type="NCBI Taxonomy" id="5936"/>
    <lineage>
        <taxon>Eukaryota</taxon>
        <taxon>Sar</taxon>
        <taxon>Alveolata</taxon>
        <taxon>Ciliophora</taxon>
        <taxon>Intramacronucleata</taxon>
        <taxon>Spirotrichea</taxon>
        <taxon>Hypotrichia</taxon>
        <taxon>Euplotida</taxon>
        <taxon>Euplotidae</taxon>
        <taxon>Moneuplotes</taxon>
    </lineage>
</organism>
<gene>
    <name evidence="2" type="ORF">ECRASSUSDP1_LOCUS12793</name>
</gene>
<proteinExistence type="predicted"/>
<keyword evidence="3" id="KW-1185">Reference proteome</keyword>
<evidence type="ECO:0000313" key="3">
    <source>
        <dbReference type="Proteomes" id="UP001295684"/>
    </source>
</evidence>
<evidence type="ECO:0000256" key="1">
    <source>
        <dbReference type="SAM" id="Phobius"/>
    </source>
</evidence>
<keyword evidence="1" id="KW-1133">Transmembrane helix</keyword>
<accession>A0AAD1XEA8</accession>
<protein>
    <submittedName>
        <fullName evidence="2">Uncharacterized protein</fullName>
    </submittedName>
</protein>
<feature type="transmembrane region" description="Helical" evidence="1">
    <location>
        <begin position="87"/>
        <end position="105"/>
    </location>
</feature>
<feature type="transmembrane region" description="Helical" evidence="1">
    <location>
        <begin position="111"/>
        <end position="127"/>
    </location>
</feature>
<feature type="transmembrane region" description="Helical" evidence="1">
    <location>
        <begin position="148"/>
        <end position="171"/>
    </location>
</feature>
<reference evidence="2" key="1">
    <citation type="submission" date="2023-07" db="EMBL/GenBank/DDBJ databases">
        <authorList>
            <consortium name="AG Swart"/>
            <person name="Singh M."/>
            <person name="Singh A."/>
            <person name="Seah K."/>
            <person name="Emmerich C."/>
        </authorList>
    </citation>
    <scope>NUCLEOTIDE SEQUENCE</scope>
    <source>
        <strain evidence="2">DP1</strain>
    </source>
</reference>